<dbReference type="AlphaFoldDB" id="A0A2K8SEU2"/>
<dbReference type="EMBL" id="CP025057">
    <property type="protein sequence ID" value="AUB31961.1"/>
    <property type="molecule type" value="Genomic_DNA"/>
</dbReference>
<dbReference type="RefSeq" id="WP_100916915.1">
    <property type="nucleotide sequence ID" value="NZ_CP025057.1"/>
</dbReference>
<proteinExistence type="predicted"/>
<reference evidence="1 2" key="1">
    <citation type="submission" date="2017-12" db="EMBL/GenBank/DDBJ databases">
        <title>Complete genome sequence of Spiroplasma floricola 23-6 (ATCC 29989).</title>
        <authorList>
            <person name="Tsai Y.-M."/>
            <person name="Wu P.-S."/>
            <person name="Lo W.-S."/>
            <person name="Kuo C.-H."/>
        </authorList>
    </citation>
    <scope>NUCLEOTIDE SEQUENCE [LARGE SCALE GENOMIC DNA]</scope>
    <source>
        <strain evidence="1 2">23-6</strain>
    </source>
</reference>
<sequence length="312" mass="36025">MKKMLSFLGVTTLSVGAITPVINYNVSSTNNIINVTESYTYSITNEDMQNLNFVTENGIEKAILSPTDLKKNFEKCVNNLLAAVDINLTNDYKIEKITTDFIEKDAWQNNDVDLFNKKFKEAKKKSTSLNIKDHWIEIERYKDPNSGISYFVNALAKIDDDNVRLYGSNSYKPIKDLNELQVEFKNTFNLEMKMEISIEGADKEDWGFELPQNIDFQSKEQIINWLMNEKDKVKEHIYKIEDAKLNDIDRPENLYKAIFSNDTYSVGEKIITNDNAPIKDEYFYIGITSKNEAKGEYKMLVKNTKGTTNKIK</sequence>
<protein>
    <submittedName>
        <fullName evidence="1">Uncharacterized protein</fullName>
    </submittedName>
</protein>
<name>A0A2K8SEU2_9MOLU</name>
<dbReference type="KEGG" id="sfz:SFLOR_v1c09130"/>
<evidence type="ECO:0000313" key="1">
    <source>
        <dbReference type="EMBL" id="AUB31961.1"/>
    </source>
</evidence>
<accession>A0A2K8SEU2</accession>
<keyword evidence="2" id="KW-1185">Reference proteome</keyword>
<evidence type="ECO:0000313" key="2">
    <source>
        <dbReference type="Proteomes" id="UP000231823"/>
    </source>
</evidence>
<gene>
    <name evidence="1" type="ORF">SFLOR_v1c09130</name>
</gene>
<organism evidence="1 2">
    <name type="scientific">Spiroplasma floricola 23-6</name>
    <dbReference type="NCBI Taxonomy" id="1336749"/>
    <lineage>
        <taxon>Bacteria</taxon>
        <taxon>Bacillati</taxon>
        <taxon>Mycoplasmatota</taxon>
        <taxon>Mollicutes</taxon>
        <taxon>Entomoplasmatales</taxon>
        <taxon>Spiroplasmataceae</taxon>
        <taxon>Spiroplasma</taxon>
    </lineage>
</organism>
<dbReference type="OrthoDB" id="389345at2"/>
<dbReference type="Proteomes" id="UP000231823">
    <property type="component" value="Chromosome"/>
</dbReference>